<dbReference type="EMBL" id="JAIWYP010000001">
    <property type="protein sequence ID" value="KAH3889232.1"/>
    <property type="molecule type" value="Genomic_DNA"/>
</dbReference>
<protein>
    <submittedName>
        <fullName evidence="1">Uncharacterized protein</fullName>
    </submittedName>
</protein>
<evidence type="ECO:0000313" key="2">
    <source>
        <dbReference type="Proteomes" id="UP000828390"/>
    </source>
</evidence>
<reference evidence="1" key="1">
    <citation type="journal article" date="2019" name="bioRxiv">
        <title>The Genome of the Zebra Mussel, Dreissena polymorpha: A Resource for Invasive Species Research.</title>
        <authorList>
            <person name="McCartney M.A."/>
            <person name="Auch B."/>
            <person name="Kono T."/>
            <person name="Mallez S."/>
            <person name="Zhang Y."/>
            <person name="Obille A."/>
            <person name="Becker A."/>
            <person name="Abrahante J.E."/>
            <person name="Garbe J."/>
            <person name="Badalamenti J.P."/>
            <person name="Herman A."/>
            <person name="Mangelson H."/>
            <person name="Liachko I."/>
            <person name="Sullivan S."/>
            <person name="Sone E.D."/>
            <person name="Koren S."/>
            <person name="Silverstein K.A.T."/>
            <person name="Beckman K.B."/>
            <person name="Gohl D.M."/>
        </authorList>
    </citation>
    <scope>NUCLEOTIDE SEQUENCE</scope>
    <source>
        <strain evidence="1">Duluth1</strain>
        <tissue evidence="1">Whole animal</tissue>
    </source>
</reference>
<sequence length="63" mass="7398">MYVSVERGADVAYDHHLRFARLKLKLKRNWTGGPAEASVQHWYAERHLEAKLQYQTIQQVLCS</sequence>
<proteinExistence type="predicted"/>
<organism evidence="1 2">
    <name type="scientific">Dreissena polymorpha</name>
    <name type="common">Zebra mussel</name>
    <name type="synonym">Mytilus polymorpha</name>
    <dbReference type="NCBI Taxonomy" id="45954"/>
    <lineage>
        <taxon>Eukaryota</taxon>
        <taxon>Metazoa</taxon>
        <taxon>Spiralia</taxon>
        <taxon>Lophotrochozoa</taxon>
        <taxon>Mollusca</taxon>
        <taxon>Bivalvia</taxon>
        <taxon>Autobranchia</taxon>
        <taxon>Heteroconchia</taxon>
        <taxon>Euheterodonta</taxon>
        <taxon>Imparidentia</taxon>
        <taxon>Neoheterodontei</taxon>
        <taxon>Myida</taxon>
        <taxon>Dreissenoidea</taxon>
        <taxon>Dreissenidae</taxon>
        <taxon>Dreissena</taxon>
    </lineage>
</organism>
<evidence type="ECO:0000313" key="1">
    <source>
        <dbReference type="EMBL" id="KAH3889232.1"/>
    </source>
</evidence>
<name>A0A9D4S470_DREPO</name>
<comment type="caution">
    <text evidence="1">The sequence shown here is derived from an EMBL/GenBank/DDBJ whole genome shotgun (WGS) entry which is preliminary data.</text>
</comment>
<accession>A0A9D4S470</accession>
<reference evidence="1" key="2">
    <citation type="submission" date="2020-11" db="EMBL/GenBank/DDBJ databases">
        <authorList>
            <person name="McCartney M.A."/>
            <person name="Auch B."/>
            <person name="Kono T."/>
            <person name="Mallez S."/>
            <person name="Becker A."/>
            <person name="Gohl D.M."/>
            <person name="Silverstein K.A.T."/>
            <person name="Koren S."/>
            <person name="Bechman K.B."/>
            <person name="Herman A."/>
            <person name="Abrahante J.E."/>
            <person name="Garbe J."/>
        </authorList>
    </citation>
    <scope>NUCLEOTIDE SEQUENCE</scope>
    <source>
        <strain evidence="1">Duluth1</strain>
        <tissue evidence="1">Whole animal</tissue>
    </source>
</reference>
<dbReference type="AlphaFoldDB" id="A0A9D4S470"/>
<gene>
    <name evidence="1" type="ORF">DPMN_013283</name>
</gene>
<keyword evidence="2" id="KW-1185">Reference proteome</keyword>
<dbReference type="Proteomes" id="UP000828390">
    <property type="component" value="Unassembled WGS sequence"/>
</dbReference>